<evidence type="ECO:0000256" key="1">
    <source>
        <dbReference type="SAM" id="Phobius"/>
    </source>
</evidence>
<dbReference type="AlphaFoldDB" id="A0A818FF62"/>
<name>A0A818FF62_9BILA</name>
<dbReference type="Proteomes" id="UP000663865">
    <property type="component" value="Unassembled WGS sequence"/>
</dbReference>
<protein>
    <submittedName>
        <fullName evidence="2">Uncharacterized protein</fullName>
    </submittedName>
</protein>
<gene>
    <name evidence="2" type="ORF">KIK155_LOCUS14060</name>
</gene>
<accession>A0A818FF62</accession>
<sequence length="251" mass="24537">MGAIGIATADPPSGCYCGVVGIGCTTAGCGVGNDATCTHGHGYSTVGSGACACPGYSTTYRNNGYPFANCTAFGTAVGINIIDDIANIIGFILRLLDAVAFYALCCVVASIVFFAFFFGVVYVCSVAGPPAAGIATAGPPASCACTGCNTAGCSVGDDTDCTHGYRISNDGYTSAACACPGYNTTATGGNGPYYTDYYGIDDVGNTNLPAFASCAAFGAAVGGPAVAVATACCSYCCGPPPTTAATATGGD</sequence>
<evidence type="ECO:0000313" key="2">
    <source>
        <dbReference type="EMBL" id="CAF3474406.1"/>
    </source>
</evidence>
<keyword evidence="1" id="KW-0472">Membrane</keyword>
<reference evidence="2" key="1">
    <citation type="submission" date="2021-02" db="EMBL/GenBank/DDBJ databases">
        <authorList>
            <person name="Nowell W R."/>
        </authorList>
    </citation>
    <scope>NUCLEOTIDE SEQUENCE</scope>
</reference>
<feature type="transmembrane region" description="Helical" evidence="1">
    <location>
        <begin position="99"/>
        <end position="123"/>
    </location>
</feature>
<keyword evidence="1" id="KW-0812">Transmembrane</keyword>
<keyword evidence="1" id="KW-1133">Transmembrane helix</keyword>
<proteinExistence type="predicted"/>
<dbReference type="EMBL" id="CAJNYV010002380">
    <property type="protein sequence ID" value="CAF3474406.1"/>
    <property type="molecule type" value="Genomic_DNA"/>
</dbReference>
<comment type="caution">
    <text evidence="2">The sequence shown here is derived from an EMBL/GenBank/DDBJ whole genome shotgun (WGS) entry which is preliminary data.</text>
</comment>
<evidence type="ECO:0000313" key="3">
    <source>
        <dbReference type="Proteomes" id="UP000663865"/>
    </source>
</evidence>
<organism evidence="2 3">
    <name type="scientific">Rotaria socialis</name>
    <dbReference type="NCBI Taxonomy" id="392032"/>
    <lineage>
        <taxon>Eukaryota</taxon>
        <taxon>Metazoa</taxon>
        <taxon>Spiralia</taxon>
        <taxon>Gnathifera</taxon>
        <taxon>Rotifera</taxon>
        <taxon>Eurotatoria</taxon>
        <taxon>Bdelloidea</taxon>
        <taxon>Philodinida</taxon>
        <taxon>Philodinidae</taxon>
        <taxon>Rotaria</taxon>
    </lineage>
</organism>